<comment type="caution">
    <text evidence="2">The sequence shown here is derived from an EMBL/GenBank/DDBJ whole genome shotgun (WGS) entry which is preliminary data.</text>
</comment>
<organism evidence="2 3">
    <name type="scientific">Nonlabens mediterrranea</name>
    <dbReference type="NCBI Taxonomy" id="1419947"/>
    <lineage>
        <taxon>Bacteria</taxon>
        <taxon>Pseudomonadati</taxon>
        <taxon>Bacteroidota</taxon>
        <taxon>Flavobacteriia</taxon>
        <taxon>Flavobacteriales</taxon>
        <taxon>Flavobacteriaceae</taxon>
        <taxon>Nonlabens</taxon>
    </lineage>
</organism>
<accession>A0ABS0A5C1</accession>
<evidence type="ECO:0000256" key="1">
    <source>
        <dbReference type="SAM" id="Phobius"/>
    </source>
</evidence>
<keyword evidence="3" id="KW-1185">Reference proteome</keyword>
<feature type="transmembrane region" description="Helical" evidence="1">
    <location>
        <begin position="38"/>
        <end position="59"/>
    </location>
</feature>
<dbReference type="EMBL" id="JADKYU010000493">
    <property type="protein sequence ID" value="MBF4984570.1"/>
    <property type="molecule type" value="Genomic_DNA"/>
</dbReference>
<feature type="transmembrane region" description="Helical" evidence="1">
    <location>
        <begin position="71"/>
        <end position="92"/>
    </location>
</feature>
<evidence type="ECO:0000313" key="3">
    <source>
        <dbReference type="Proteomes" id="UP001194729"/>
    </source>
</evidence>
<keyword evidence="1" id="KW-1133">Transmembrane helix</keyword>
<gene>
    <name evidence="2" type="ORF">FNJ87_09610</name>
</gene>
<proteinExistence type="predicted"/>
<sequence>MKYSKRSLHFAWISVILLSVFLILSQLNRDNSTQFDMIIAYLITFQYMSILIGFTCSVLSLREEKTKRQKIAFWINILLFIGLASFFIFQYYTRTT</sequence>
<evidence type="ECO:0000313" key="2">
    <source>
        <dbReference type="EMBL" id="MBF4984570.1"/>
    </source>
</evidence>
<keyword evidence="1" id="KW-0472">Membrane</keyword>
<protein>
    <submittedName>
        <fullName evidence="2">Uncharacterized protein</fullName>
    </submittedName>
</protein>
<name>A0ABS0A5C1_9FLAO</name>
<feature type="transmembrane region" description="Helical" evidence="1">
    <location>
        <begin position="7"/>
        <end position="26"/>
    </location>
</feature>
<reference evidence="2 3" key="1">
    <citation type="submission" date="2020-11" db="EMBL/GenBank/DDBJ databases">
        <title>P. mediterranea TC4 genome.</title>
        <authorList>
            <person name="Molmeret M."/>
        </authorList>
    </citation>
    <scope>NUCLEOTIDE SEQUENCE [LARGE SCALE GENOMIC DNA]</scope>
    <source>
        <strain evidence="2 3">TC4</strain>
    </source>
</reference>
<dbReference type="Proteomes" id="UP001194729">
    <property type="component" value="Unassembled WGS sequence"/>
</dbReference>
<keyword evidence="1" id="KW-0812">Transmembrane</keyword>